<proteinExistence type="predicted"/>
<dbReference type="InterPro" id="IPR016181">
    <property type="entry name" value="Acyl_CoA_acyltransferase"/>
</dbReference>
<dbReference type="AlphaFoldDB" id="A0AA37MAI9"/>
<evidence type="ECO:0000313" key="4">
    <source>
        <dbReference type="EMBL" id="GJD77853.1"/>
    </source>
</evidence>
<evidence type="ECO:0000259" key="3">
    <source>
        <dbReference type="PROSITE" id="PS51186"/>
    </source>
</evidence>
<name>A0AA37MAI9_9HYPH</name>
<dbReference type="EMBL" id="BPQM01000024">
    <property type="protein sequence ID" value="GJD77853.1"/>
    <property type="molecule type" value="Genomic_DNA"/>
</dbReference>
<organism evidence="4 5">
    <name type="scientific">Methylobacterium gregans</name>
    <dbReference type="NCBI Taxonomy" id="374424"/>
    <lineage>
        <taxon>Bacteria</taxon>
        <taxon>Pseudomonadati</taxon>
        <taxon>Pseudomonadota</taxon>
        <taxon>Alphaproteobacteria</taxon>
        <taxon>Hyphomicrobiales</taxon>
        <taxon>Methylobacteriaceae</taxon>
        <taxon>Methylobacterium</taxon>
    </lineage>
</organism>
<accession>A0AA37MAI9</accession>
<dbReference type="GO" id="GO:0016747">
    <property type="term" value="F:acyltransferase activity, transferring groups other than amino-acyl groups"/>
    <property type="evidence" value="ECO:0007669"/>
    <property type="project" value="InterPro"/>
</dbReference>
<dbReference type="PANTHER" id="PTHR43877">
    <property type="entry name" value="AMINOALKYLPHOSPHONATE N-ACETYLTRANSFERASE-RELATED-RELATED"/>
    <property type="match status" value="1"/>
</dbReference>
<comment type="caution">
    <text evidence="4">The sequence shown here is derived from an EMBL/GenBank/DDBJ whole genome shotgun (WGS) entry which is preliminary data.</text>
</comment>
<dbReference type="CDD" id="cd04301">
    <property type="entry name" value="NAT_SF"/>
    <property type="match status" value="1"/>
</dbReference>
<keyword evidence="1" id="KW-0808">Transferase</keyword>
<reference evidence="4" key="1">
    <citation type="journal article" date="2016" name="Front. Microbiol.">
        <title>Genome Sequence of the Piezophilic, Mesophilic Sulfate-Reducing Bacterium Desulfovibrio indicus J2T.</title>
        <authorList>
            <person name="Cao J."/>
            <person name="Maignien L."/>
            <person name="Shao Z."/>
            <person name="Alain K."/>
            <person name="Jebbar M."/>
        </authorList>
    </citation>
    <scope>NUCLEOTIDE SEQUENCE</scope>
    <source>
        <strain evidence="4">NBRC 103626</strain>
    </source>
</reference>
<protein>
    <submittedName>
        <fullName evidence="4">Gentamicin 3-N-acetyltransferase</fullName>
    </submittedName>
</protein>
<sequence length="155" mass="16961">MSPIRVRRLGPADVAALRVLNALFAEAFGDRETYAAEPPSDAWLAGLLGREHIVVLVAEQDREIVGGLVAYVFDKIERMRREIYIYDLAVAEAHRRRGAATALIAHLRGIAAARGAWVVFVQADHGDDPAIALYRGLGNQEEVLHFDIPVGPARA</sequence>
<dbReference type="InterPro" id="IPR000182">
    <property type="entry name" value="GNAT_dom"/>
</dbReference>
<reference evidence="4" key="2">
    <citation type="submission" date="2021-08" db="EMBL/GenBank/DDBJ databases">
        <authorList>
            <person name="Tani A."/>
            <person name="Ola A."/>
            <person name="Ogura Y."/>
            <person name="Katsura K."/>
            <person name="Hayashi T."/>
        </authorList>
    </citation>
    <scope>NUCLEOTIDE SEQUENCE</scope>
    <source>
        <strain evidence="4">NBRC 103626</strain>
    </source>
</reference>
<gene>
    <name evidence="4" type="primary">aacC1</name>
    <name evidence="4" type="ORF">NBEOAGPD_1064</name>
</gene>
<dbReference type="PROSITE" id="PS51186">
    <property type="entry name" value="GNAT"/>
    <property type="match status" value="1"/>
</dbReference>
<evidence type="ECO:0000313" key="5">
    <source>
        <dbReference type="Proteomes" id="UP001055108"/>
    </source>
</evidence>
<dbReference type="RefSeq" id="WP_238301586.1">
    <property type="nucleotide sequence ID" value="NZ_BPQM01000024.1"/>
</dbReference>
<dbReference type="PANTHER" id="PTHR43877:SF2">
    <property type="entry name" value="AMINOALKYLPHOSPHONATE N-ACETYLTRANSFERASE-RELATED"/>
    <property type="match status" value="1"/>
</dbReference>
<keyword evidence="5" id="KW-1185">Reference proteome</keyword>
<dbReference type="NCBIfam" id="NF033083">
    <property type="entry name" value="AAC_3_I"/>
    <property type="match status" value="1"/>
</dbReference>
<dbReference type="Proteomes" id="UP001055108">
    <property type="component" value="Unassembled WGS sequence"/>
</dbReference>
<dbReference type="SUPFAM" id="SSF55729">
    <property type="entry name" value="Acyl-CoA N-acyltransferases (Nat)"/>
    <property type="match status" value="1"/>
</dbReference>
<keyword evidence="2" id="KW-0012">Acyltransferase</keyword>
<dbReference type="InterPro" id="IPR050832">
    <property type="entry name" value="Bact_Acetyltransf"/>
</dbReference>
<dbReference type="Pfam" id="PF00583">
    <property type="entry name" value="Acetyltransf_1"/>
    <property type="match status" value="1"/>
</dbReference>
<dbReference type="Gene3D" id="3.40.630.30">
    <property type="match status" value="1"/>
</dbReference>
<evidence type="ECO:0000256" key="2">
    <source>
        <dbReference type="ARBA" id="ARBA00023315"/>
    </source>
</evidence>
<evidence type="ECO:0000256" key="1">
    <source>
        <dbReference type="ARBA" id="ARBA00022679"/>
    </source>
</evidence>
<feature type="domain" description="N-acetyltransferase" evidence="3">
    <location>
        <begin position="4"/>
        <end position="155"/>
    </location>
</feature>